<keyword evidence="3" id="KW-1185">Reference proteome</keyword>
<dbReference type="PATRIC" id="fig|1196324.3.peg.997"/>
<proteinExistence type="predicted"/>
<dbReference type="AlphaFoldDB" id="I8J503"/>
<dbReference type="PANTHER" id="PTHR43792">
    <property type="entry name" value="GNAT FAMILY, PUTATIVE (AFU_ORTHOLOGUE AFUA_3G00765)-RELATED-RELATED"/>
    <property type="match status" value="1"/>
</dbReference>
<reference evidence="2 3" key="1">
    <citation type="journal article" date="2012" name="J. Bacteriol.">
        <title>Genome of Bacillus macauensis ZFHKF-1, a Long-Chain-Forming Bacterium.</title>
        <authorList>
            <person name="Cai L."/>
            <person name="Zhang T."/>
        </authorList>
    </citation>
    <scope>NUCLEOTIDE SEQUENCE [LARGE SCALE GENOMIC DNA]</scope>
    <source>
        <strain evidence="2 3">ZFHKF-1</strain>
    </source>
</reference>
<dbReference type="STRING" id="1196324.A374_04909"/>
<dbReference type="PANTHER" id="PTHR43792:SF1">
    <property type="entry name" value="N-ACETYLTRANSFERASE DOMAIN-CONTAINING PROTEIN"/>
    <property type="match status" value="1"/>
</dbReference>
<feature type="domain" description="N-acetyltransferase" evidence="1">
    <location>
        <begin position="14"/>
        <end position="171"/>
    </location>
</feature>
<dbReference type="InterPro" id="IPR016181">
    <property type="entry name" value="Acyl_CoA_acyltransferase"/>
</dbReference>
<dbReference type="Pfam" id="PF13302">
    <property type="entry name" value="Acetyltransf_3"/>
    <property type="match status" value="1"/>
</dbReference>
<dbReference type="EMBL" id="AKKV01000020">
    <property type="protein sequence ID" value="EIT86886.1"/>
    <property type="molecule type" value="Genomic_DNA"/>
</dbReference>
<dbReference type="InterPro" id="IPR051531">
    <property type="entry name" value="N-acetyltransferase"/>
</dbReference>
<evidence type="ECO:0000313" key="2">
    <source>
        <dbReference type="EMBL" id="EIT86886.1"/>
    </source>
</evidence>
<sequence>MEYNEPSYIQSNRLTLRHFSKRDVESFYAYRSTPEVAKFQSWENYQYSDAEQFVEKQVQNKPNQPGTWFQFAVALTDTNQLIGDCALHTLLDEPRIVEIGFTIASEHQGKGYGSEAVRALLTYVFKTLGKHKIIAFTDVRNDHSIALLERVGFRREGHLLQNYMSKGKWIDEYQYSLLHSEWSL</sequence>
<dbReference type="GO" id="GO:0016747">
    <property type="term" value="F:acyltransferase activity, transferring groups other than amino-acyl groups"/>
    <property type="evidence" value="ECO:0007669"/>
    <property type="project" value="InterPro"/>
</dbReference>
<organism evidence="2 3">
    <name type="scientific">Fictibacillus macauensis ZFHKF-1</name>
    <dbReference type="NCBI Taxonomy" id="1196324"/>
    <lineage>
        <taxon>Bacteria</taxon>
        <taxon>Bacillati</taxon>
        <taxon>Bacillota</taxon>
        <taxon>Bacilli</taxon>
        <taxon>Bacillales</taxon>
        <taxon>Fictibacillaceae</taxon>
        <taxon>Fictibacillus</taxon>
    </lineage>
</organism>
<dbReference type="SUPFAM" id="SSF55729">
    <property type="entry name" value="Acyl-CoA N-acyltransferases (Nat)"/>
    <property type="match status" value="1"/>
</dbReference>
<dbReference type="RefSeq" id="WP_007201081.1">
    <property type="nucleotide sequence ID" value="NZ_AKKV01000020.1"/>
</dbReference>
<keyword evidence="2" id="KW-0808">Transferase</keyword>
<gene>
    <name evidence="2" type="ORF">A374_04909</name>
</gene>
<evidence type="ECO:0000259" key="1">
    <source>
        <dbReference type="PROSITE" id="PS51186"/>
    </source>
</evidence>
<dbReference type="Proteomes" id="UP000004080">
    <property type="component" value="Unassembled WGS sequence"/>
</dbReference>
<evidence type="ECO:0000313" key="3">
    <source>
        <dbReference type="Proteomes" id="UP000004080"/>
    </source>
</evidence>
<dbReference type="PROSITE" id="PS51186">
    <property type="entry name" value="GNAT"/>
    <property type="match status" value="1"/>
</dbReference>
<dbReference type="CDD" id="cd04301">
    <property type="entry name" value="NAT_SF"/>
    <property type="match status" value="1"/>
</dbReference>
<dbReference type="OrthoDB" id="9785602at2"/>
<dbReference type="Gene3D" id="3.40.630.30">
    <property type="match status" value="1"/>
</dbReference>
<comment type="caution">
    <text evidence="2">The sequence shown here is derived from an EMBL/GenBank/DDBJ whole genome shotgun (WGS) entry which is preliminary data.</text>
</comment>
<dbReference type="eggNOG" id="COG1670">
    <property type="taxonomic scope" value="Bacteria"/>
</dbReference>
<accession>I8J503</accession>
<name>I8J503_9BACL</name>
<protein>
    <submittedName>
        <fullName evidence="2">Ribosomal-protein-serine acetyltransferase</fullName>
    </submittedName>
</protein>
<dbReference type="InterPro" id="IPR000182">
    <property type="entry name" value="GNAT_dom"/>
</dbReference>